<comment type="caution">
    <text evidence="1">The sequence shown here is derived from an EMBL/GenBank/DDBJ whole genome shotgun (WGS) entry which is preliminary data.</text>
</comment>
<gene>
    <name evidence="1" type="ORF">FCALED_LOCUS10506</name>
</gene>
<reference evidence="1" key="1">
    <citation type="submission" date="2021-06" db="EMBL/GenBank/DDBJ databases">
        <authorList>
            <person name="Kallberg Y."/>
            <person name="Tangrot J."/>
            <person name="Rosling A."/>
        </authorList>
    </citation>
    <scope>NUCLEOTIDE SEQUENCE</scope>
    <source>
        <strain evidence="1">UK204</strain>
    </source>
</reference>
<proteinExistence type="predicted"/>
<name>A0A9N9DLV9_9GLOM</name>
<dbReference type="Proteomes" id="UP000789570">
    <property type="component" value="Unassembled WGS sequence"/>
</dbReference>
<organism evidence="1 2">
    <name type="scientific">Funneliformis caledonium</name>
    <dbReference type="NCBI Taxonomy" id="1117310"/>
    <lineage>
        <taxon>Eukaryota</taxon>
        <taxon>Fungi</taxon>
        <taxon>Fungi incertae sedis</taxon>
        <taxon>Mucoromycota</taxon>
        <taxon>Glomeromycotina</taxon>
        <taxon>Glomeromycetes</taxon>
        <taxon>Glomerales</taxon>
        <taxon>Glomeraceae</taxon>
        <taxon>Funneliformis</taxon>
    </lineage>
</organism>
<dbReference type="AlphaFoldDB" id="A0A9N9DLV9"/>
<protein>
    <submittedName>
        <fullName evidence="1">5039_t:CDS:1</fullName>
    </submittedName>
</protein>
<sequence>MTTFEFIKQQLEKSERKYGEAKKRLVGWEEGSNQKRLNELRILLAGRKYIEKEILEEGKEELKKEKDGLEEQISKRWKANSAVTAIERKMQYFADPAEWNSSLLKKIIEGSFLMIHGVRTSGKSSCIFRTIKQLNEKGYFCLYASFERLTYEIDNLKSVSFWKTFISQLLKTNRRTAGLSNSSQTWDEFLSLFEKWSELQQNQPIYSVVAIRTLSILYLNTIKALFEEFMSDRVIVIDPLVITDIYALTNRRAINKKLPPKDFNGRQCITYQHWQKFKLKTLLQEIRRYRTFYKMINKLKEPYSMKAVKFLRQYLLDVVEFTEVPD</sequence>
<dbReference type="SUPFAM" id="SSF52540">
    <property type="entry name" value="P-loop containing nucleoside triphosphate hydrolases"/>
    <property type="match status" value="1"/>
</dbReference>
<dbReference type="Gene3D" id="3.40.50.300">
    <property type="entry name" value="P-loop containing nucleotide triphosphate hydrolases"/>
    <property type="match status" value="1"/>
</dbReference>
<keyword evidence="2" id="KW-1185">Reference proteome</keyword>
<dbReference type="EMBL" id="CAJVPQ010003899">
    <property type="protein sequence ID" value="CAG8639780.1"/>
    <property type="molecule type" value="Genomic_DNA"/>
</dbReference>
<accession>A0A9N9DLV9</accession>
<evidence type="ECO:0000313" key="1">
    <source>
        <dbReference type="EMBL" id="CAG8639780.1"/>
    </source>
</evidence>
<dbReference type="InterPro" id="IPR027417">
    <property type="entry name" value="P-loop_NTPase"/>
</dbReference>
<evidence type="ECO:0000313" key="2">
    <source>
        <dbReference type="Proteomes" id="UP000789570"/>
    </source>
</evidence>